<dbReference type="Proteomes" id="UP000298652">
    <property type="component" value="Chromosome 3"/>
</dbReference>
<gene>
    <name evidence="2" type="ORF">SEVIR_3G046850v2</name>
</gene>
<accession>A0A4U6V9G1</accession>
<sequence length="40" mass="4315">MCIFVSFTTLMPLALGEGKFQTTTDCSIVLLPPAIQACRP</sequence>
<protein>
    <submittedName>
        <fullName evidence="2">Uncharacterized protein</fullName>
    </submittedName>
</protein>
<keyword evidence="1" id="KW-0732">Signal</keyword>
<feature type="chain" id="PRO_5020672815" evidence="1">
    <location>
        <begin position="17"/>
        <end position="40"/>
    </location>
</feature>
<dbReference type="Gramene" id="TKW24353">
    <property type="protein sequence ID" value="TKW24353"/>
    <property type="gene ID" value="SEVIR_3G046850v2"/>
</dbReference>
<evidence type="ECO:0000256" key="1">
    <source>
        <dbReference type="SAM" id="SignalP"/>
    </source>
</evidence>
<keyword evidence="3" id="KW-1185">Reference proteome</keyword>
<proteinExistence type="predicted"/>
<organism evidence="2 3">
    <name type="scientific">Setaria viridis</name>
    <name type="common">Green bristlegrass</name>
    <name type="synonym">Setaria italica subsp. viridis</name>
    <dbReference type="NCBI Taxonomy" id="4556"/>
    <lineage>
        <taxon>Eukaryota</taxon>
        <taxon>Viridiplantae</taxon>
        <taxon>Streptophyta</taxon>
        <taxon>Embryophyta</taxon>
        <taxon>Tracheophyta</taxon>
        <taxon>Spermatophyta</taxon>
        <taxon>Magnoliopsida</taxon>
        <taxon>Liliopsida</taxon>
        <taxon>Poales</taxon>
        <taxon>Poaceae</taxon>
        <taxon>PACMAD clade</taxon>
        <taxon>Panicoideae</taxon>
        <taxon>Panicodae</taxon>
        <taxon>Paniceae</taxon>
        <taxon>Cenchrinae</taxon>
        <taxon>Setaria</taxon>
    </lineage>
</organism>
<dbReference type="EMBL" id="CM016554">
    <property type="protein sequence ID" value="TKW24353.1"/>
    <property type="molecule type" value="Genomic_DNA"/>
</dbReference>
<dbReference type="AlphaFoldDB" id="A0A4U6V9G1"/>
<name>A0A4U6V9G1_SETVI</name>
<evidence type="ECO:0000313" key="2">
    <source>
        <dbReference type="EMBL" id="TKW24353.1"/>
    </source>
</evidence>
<feature type="signal peptide" evidence="1">
    <location>
        <begin position="1"/>
        <end position="16"/>
    </location>
</feature>
<reference evidence="2" key="1">
    <citation type="submission" date="2019-03" db="EMBL/GenBank/DDBJ databases">
        <title>WGS assembly of Setaria viridis.</title>
        <authorList>
            <person name="Huang P."/>
            <person name="Jenkins J."/>
            <person name="Grimwood J."/>
            <person name="Barry K."/>
            <person name="Healey A."/>
            <person name="Mamidi S."/>
            <person name="Sreedasyam A."/>
            <person name="Shu S."/>
            <person name="Feldman M."/>
            <person name="Wu J."/>
            <person name="Yu Y."/>
            <person name="Chen C."/>
            <person name="Johnson J."/>
            <person name="Rokhsar D."/>
            <person name="Baxter I."/>
            <person name="Schmutz J."/>
            <person name="Brutnell T."/>
            <person name="Kellogg E."/>
        </authorList>
    </citation>
    <scope>NUCLEOTIDE SEQUENCE [LARGE SCALE GENOMIC DNA]</scope>
</reference>
<evidence type="ECO:0000313" key="3">
    <source>
        <dbReference type="Proteomes" id="UP000298652"/>
    </source>
</evidence>